<dbReference type="CDD" id="cd00593">
    <property type="entry name" value="RIBOc"/>
    <property type="match status" value="2"/>
</dbReference>
<dbReference type="InterPro" id="IPR000999">
    <property type="entry name" value="RNase_III_dom"/>
</dbReference>
<dbReference type="EMBL" id="HG798810">
    <property type="protein sequence ID" value="CDL68754.1"/>
    <property type="molecule type" value="Genomic_DNA"/>
</dbReference>
<proteinExistence type="predicted"/>
<dbReference type="Pfam" id="PF08063">
    <property type="entry name" value="Zn_ribbon_PADR1"/>
    <property type="match status" value="1"/>
</dbReference>
<dbReference type="InterPro" id="IPR036389">
    <property type="entry name" value="RNase_III_sf"/>
</dbReference>
<dbReference type="Pfam" id="PF00636">
    <property type="entry name" value="Ribonuclease_3"/>
    <property type="match status" value="2"/>
</dbReference>
<dbReference type="AlphaFoldDB" id="W1I9M5"/>
<sequence>MAKAQTKQKKAAPKKPAAKPVKKVQKVIQKKVAKKVTRKVVAKKQAPTKKAPVKKAPVAKKVKKSAGHPDPDTAPQRVKKVVPKKKAAPAKKQIPKQAKAAKETKETKDTATSDKVLKPVKPKADPNKVPAKYASYTLAQYNSYLDAVKQWSSKTNQEIKDNLRKNFQSMTGNKDELLNKIADGIVLGQIPRCPNCFGGRPKYNQASGTYFCVGYRDDEDFKWCNKTISTLERAPCFIFPHICFILIPFKKFNSFLKNYQIIKKMKQIQSQLNHQLIGRIPNQMSSSYRKINGYIMAFQNKFSLSKDQEHYDIKILSPGFMKSNKQTNMFNWKVNLASCELLKFTQEEFYHIYLYNCFLLGDFYKANSLQYIQSKYRSLDSYFDQDSENRNNLLLLGENMENFNNFKLQNTEQEGFAGYQKIYVNKKNAYVTFSVYDIIQSTDNALRFFQKLIDQNAFSTMEEALSYYGVTFEEINQFNIHQLFTYSKLSPGNMQFYRQNYQEDYQDIAFCAYALHINQFHRNVPGNVFSQNECQQCNSNNPSQYCTSLKPVSPLKQPQLIPVCFLQQYPLNYKIYDLVCILYHSIICQFKIWSFQDSVERILNYEITDEALLTSQSNSGRNYENLELLGDSVLKYVVTADIFDHYEQLDEGEMTSLRSRLIMNTFLADLFEQCGLEHYVINQDLHFKQIRNPLVNEIKSSESSTLQFSQKADIYEAIIGGVFEKSQSLYEYLTVLRRAKFPISFSQNIFYDFQSIDENLQALNYQDYKFKNPQLLQIALNPKQYDRLEFLGDAALELLAVAYLFKVARRKQQENPKFILNPGILSNWKQELLGNKFMGEQTIKMGLMPKIEEFPKLYGDVFESLAAAILIDGGWENLNKVFGSIYKQEIDNKFL</sequence>
<dbReference type="PANTHER" id="PTHR14950">
    <property type="entry name" value="DICER-RELATED"/>
    <property type="match status" value="1"/>
</dbReference>
<dbReference type="PANTHER" id="PTHR14950:SF37">
    <property type="entry name" value="ENDORIBONUCLEASE DICER"/>
    <property type="match status" value="1"/>
</dbReference>
<feature type="compositionally biased region" description="Basic residues" evidence="2">
    <location>
        <begin position="51"/>
        <end position="66"/>
    </location>
</feature>
<accession>W1I9M5</accession>
<dbReference type="GO" id="GO:0004525">
    <property type="term" value="F:ribonuclease III activity"/>
    <property type="evidence" value="ECO:0007669"/>
    <property type="project" value="InterPro"/>
</dbReference>
<organism evidence="4">
    <name type="scientific">Paramecium multimicronucleatum</name>
    <dbReference type="NCBI Taxonomy" id="44030"/>
    <lineage>
        <taxon>Eukaryota</taxon>
        <taxon>Sar</taxon>
        <taxon>Alveolata</taxon>
        <taxon>Ciliophora</taxon>
        <taxon>Intramacronucleata</taxon>
        <taxon>Oligohymenophorea</taxon>
        <taxon>Peniculida</taxon>
        <taxon>Parameciidae</taxon>
        <taxon>Paramecium</taxon>
    </lineage>
</organism>
<feature type="compositionally biased region" description="Basic residues" evidence="2">
    <location>
        <begin position="77"/>
        <end position="89"/>
    </location>
</feature>
<feature type="domain" description="RNase III" evidence="3">
    <location>
        <begin position="742"/>
        <end position="874"/>
    </location>
</feature>
<dbReference type="PROSITE" id="PS50142">
    <property type="entry name" value="RNASE_3_2"/>
    <property type="match status" value="2"/>
</dbReference>
<dbReference type="GO" id="GO:0008270">
    <property type="term" value="F:zinc ion binding"/>
    <property type="evidence" value="ECO:0007669"/>
    <property type="project" value="InterPro"/>
</dbReference>
<dbReference type="SUPFAM" id="SSF69065">
    <property type="entry name" value="RNase III domain-like"/>
    <property type="match status" value="2"/>
</dbReference>
<keyword evidence="1" id="KW-0378">Hydrolase</keyword>
<dbReference type="PROSITE" id="PS52007">
    <property type="entry name" value="PADR1"/>
    <property type="match status" value="1"/>
</dbReference>
<reference evidence="4" key="1">
    <citation type="submission" date="2013-12" db="EMBL/GenBank/DDBJ databases">
        <authorList>
            <person name="Swart E."/>
        </authorList>
    </citation>
    <scope>NUCLEOTIDE SEQUENCE</scope>
</reference>
<dbReference type="SMART" id="SM00535">
    <property type="entry name" value="RIBOc"/>
    <property type="match status" value="2"/>
</dbReference>
<dbReference type="Gene3D" id="1.10.1520.10">
    <property type="entry name" value="Ribonuclease III domain"/>
    <property type="match status" value="2"/>
</dbReference>
<dbReference type="InterPro" id="IPR012982">
    <property type="entry name" value="PARP1-like_PADR1_Zn_ribbon"/>
</dbReference>
<evidence type="ECO:0000256" key="1">
    <source>
        <dbReference type="ARBA" id="ARBA00022801"/>
    </source>
</evidence>
<reference evidence="4" key="2">
    <citation type="submission" date="2014-01" db="EMBL/GenBank/DDBJ databases">
        <title>Functional diversification of Dicer-like proteins and small RNAs required for genome sculpting.</title>
        <authorList>
            <person name="Sandoval P."/>
            <person name="Swart E.C."/>
            <person name="Arambasic M."/>
            <person name="Nowacki M."/>
        </authorList>
    </citation>
    <scope>NUCLEOTIDE SEQUENCE</scope>
</reference>
<evidence type="ECO:0000256" key="2">
    <source>
        <dbReference type="SAM" id="MobiDB-lite"/>
    </source>
</evidence>
<gene>
    <name evidence="4" type="primary">Dcl1-2</name>
</gene>
<protein>
    <submittedName>
        <fullName evidence="4">Dicer-like protein</fullName>
    </submittedName>
</protein>
<feature type="compositionally biased region" description="Basic and acidic residues" evidence="2">
    <location>
        <begin position="100"/>
        <end position="126"/>
    </location>
</feature>
<feature type="domain" description="RNase III" evidence="3">
    <location>
        <begin position="604"/>
        <end position="727"/>
    </location>
</feature>
<dbReference type="Gene3D" id="3.90.640.80">
    <property type="match status" value="1"/>
</dbReference>
<dbReference type="GO" id="GO:0006396">
    <property type="term" value="P:RNA processing"/>
    <property type="evidence" value="ECO:0007669"/>
    <property type="project" value="InterPro"/>
</dbReference>
<name>W1I9M5_9CILI</name>
<feature type="compositionally biased region" description="Basic residues" evidence="2">
    <location>
        <begin position="1"/>
        <end position="42"/>
    </location>
</feature>
<evidence type="ECO:0000259" key="3">
    <source>
        <dbReference type="PROSITE" id="PS50142"/>
    </source>
</evidence>
<dbReference type="PROSITE" id="PS00517">
    <property type="entry name" value="RNASE_3_1"/>
    <property type="match status" value="1"/>
</dbReference>
<dbReference type="SMART" id="SM01335">
    <property type="entry name" value="PADR1"/>
    <property type="match status" value="1"/>
</dbReference>
<evidence type="ECO:0000313" key="4">
    <source>
        <dbReference type="EMBL" id="CDL68754.1"/>
    </source>
</evidence>
<feature type="region of interest" description="Disordered" evidence="2">
    <location>
        <begin position="1"/>
        <end position="126"/>
    </location>
</feature>